<dbReference type="AlphaFoldDB" id="A0A0A9GMN1"/>
<dbReference type="EMBL" id="GBRH01171501">
    <property type="protein sequence ID" value="JAE26395.1"/>
    <property type="molecule type" value="Transcribed_RNA"/>
</dbReference>
<accession>A0A0A9GMN1</accession>
<reference evidence="1" key="2">
    <citation type="journal article" date="2015" name="Data Brief">
        <title>Shoot transcriptome of the giant reed, Arundo donax.</title>
        <authorList>
            <person name="Barrero R.A."/>
            <person name="Guerrero F.D."/>
            <person name="Moolhuijzen P."/>
            <person name="Goolsby J.A."/>
            <person name="Tidwell J."/>
            <person name="Bellgard S.E."/>
            <person name="Bellgard M.I."/>
        </authorList>
    </citation>
    <scope>NUCLEOTIDE SEQUENCE</scope>
    <source>
        <tissue evidence="1">Shoot tissue taken approximately 20 cm above the soil surface</tissue>
    </source>
</reference>
<proteinExistence type="predicted"/>
<reference evidence="1" key="1">
    <citation type="submission" date="2014-09" db="EMBL/GenBank/DDBJ databases">
        <authorList>
            <person name="Magalhaes I.L.F."/>
            <person name="Oliveira U."/>
            <person name="Santos F.R."/>
            <person name="Vidigal T.H.D.A."/>
            <person name="Brescovit A.D."/>
            <person name="Santos A.J."/>
        </authorList>
    </citation>
    <scope>NUCLEOTIDE SEQUENCE</scope>
    <source>
        <tissue evidence="1">Shoot tissue taken approximately 20 cm above the soil surface</tissue>
    </source>
</reference>
<sequence>MVYLMIVLSCRSFVQRRIAKRLKLPPKAEKAEQYTTQIQWDTRDIKISSPVLQIPMMQSCIILNQFCDALPASEQG</sequence>
<name>A0A0A9GMN1_ARUDO</name>
<protein>
    <submittedName>
        <fullName evidence="1">Uncharacterized protein</fullName>
    </submittedName>
</protein>
<evidence type="ECO:0000313" key="1">
    <source>
        <dbReference type="EMBL" id="JAE26395.1"/>
    </source>
</evidence>
<organism evidence="1">
    <name type="scientific">Arundo donax</name>
    <name type="common">Giant reed</name>
    <name type="synonym">Donax arundinaceus</name>
    <dbReference type="NCBI Taxonomy" id="35708"/>
    <lineage>
        <taxon>Eukaryota</taxon>
        <taxon>Viridiplantae</taxon>
        <taxon>Streptophyta</taxon>
        <taxon>Embryophyta</taxon>
        <taxon>Tracheophyta</taxon>
        <taxon>Spermatophyta</taxon>
        <taxon>Magnoliopsida</taxon>
        <taxon>Liliopsida</taxon>
        <taxon>Poales</taxon>
        <taxon>Poaceae</taxon>
        <taxon>PACMAD clade</taxon>
        <taxon>Arundinoideae</taxon>
        <taxon>Arundineae</taxon>
        <taxon>Arundo</taxon>
    </lineage>
</organism>